<name>A0A8S5TTR9_9CAUD</name>
<accession>A0A8S5TTR9</accession>
<protein>
    <submittedName>
        <fullName evidence="1">Uncharacterized protein</fullName>
    </submittedName>
</protein>
<proteinExistence type="predicted"/>
<reference evidence="1" key="1">
    <citation type="journal article" date="2021" name="Proc. Natl. Acad. Sci. U.S.A.">
        <title>A Catalog of Tens of Thousands of Viruses from Human Metagenomes Reveals Hidden Associations with Chronic Diseases.</title>
        <authorList>
            <person name="Tisza M.J."/>
            <person name="Buck C.B."/>
        </authorList>
    </citation>
    <scope>NUCLEOTIDE SEQUENCE</scope>
    <source>
        <strain evidence="1">Ct5jB2</strain>
    </source>
</reference>
<sequence>MRIQYIVGENEEKVGEVMISIIQKPAGFKIRRKGDVETFKNVCLCNGSKYIIKINPNYIFMLEKTENNITGTIKQGDLFNIFNPEIQIDADKWVWKLRNILIKNIFRREYYIER</sequence>
<evidence type="ECO:0000313" key="1">
    <source>
        <dbReference type="EMBL" id="DAF85584.1"/>
    </source>
</evidence>
<organism evidence="1">
    <name type="scientific">Siphoviridae sp. ct5jB2</name>
    <dbReference type="NCBI Taxonomy" id="2825337"/>
    <lineage>
        <taxon>Viruses</taxon>
        <taxon>Duplodnaviria</taxon>
        <taxon>Heunggongvirae</taxon>
        <taxon>Uroviricota</taxon>
        <taxon>Caudoviricetes</taxon>
    </lineage>
</organism>
<dbReference type="EMBL" id="BK015927">
    <property type="protein sequence ID" value="DAF85584.1"/>
    <property type="molecule type" value="Genomic_DNA"/>
</dbReference>